<proteinExistence type="predicted"/>
<comment type="caution">
    <text evidence="1">The sequence shown here is derived from an EMBL/GenBank/DDBJ whole genome shotgun (WGS) entry which is preliminary data.</text>
</comment>
<name>A0AA88N2H6_CHASR</name>
<protein>
    <submittedName>
        <fullName evidence="1">Uncharacterized protein</fullName>
    </submittedName>
</protein>
<gene>
    <name evidence="1" type="ORF">Q5P01_008654</name>
</gene>
<accession>A0AA88N2H6</accession>
<sequence>MTHKQLLSSPNAAVVIDVDEAAASEEAQVSECGFEERQPAFNLITNLVLKAERPALPVLITRKPVCTKLKHNGDTGDRVAAHEPFLEANSGLRVVCGLHWLFHLFTASKPSDVAMDFLNHNYLNARSPYDYTFNFWNDYLGLTTLVTKNNKLSMPQNPNSITESLKATLGLDDSPACPCVIAGSVGDSGPLDCCCPSGSPPPASILDLKERFSILSPFQNQLGVQLPEREVGGEHNPSMTLSSWLTVPPSRLFYPTQNNIIHLHSPTPAGRDTGRHVPAETHRTFSGITGNKISRIWELEDAAMLPLMPPTPHAWHSGAGLGWGLGGGRLLDGTYAHMANHSSRAEVLSKGPGSNLTLDCLHRAFQLPVTASHESSVFIDALNDFTSDCRPLLANLQLKFLGALKRHHEVQEECLGICLTV</sequence>
<reference evidence="1" key="1">
    <citation type="submission" date="2023-07" db="EMBL/GenBank/DDBJ databases">
        <title>Chromosome-level Genome Assembly of Striped Snakehead (Channa striata).</title>
        <authorList>
            <person name="Liu H."/>
        </authorList>
    </citation>
    <scope>NUCLEOTIDE SEQUENCE</scope>
    <source>
        <strain evidence="1">Gz</strain>
        <tissue evidence="1">Muscle</tissue>
    </source>
</reference>
<dbReference type="AlphaFoldDB" id="A0AA88N2H6"/>
<dbReference type="EMBL" id="JAUPFM010000006">
    <property type="protein sequence ID" value="KAK2848820.1"/>
    <property type="molecule type" value="Genomic_DNA"/>
</dbReference>
<dbReference type="Proteomes" id="UP001187415">
    <property type="component" value="Unassembled WGS sequence"/>
</dbReference>
<organism evidence="1 2">
    <name type="scientific">Channa striata</name>
    <name type="common">Snakehead murrel</name>
    <name type="synonym">Ophicephalus striatus</name>
    <dbReference type="NCBI Taxonomy" id="64152"/>
    <lineage>
        <taxon>Eukaryota</taxon>
        <taxon>Metazoa</taxon>
        <taxon>Chordata</taxon>
        <taxon>Craniata</taxon>
        <taxon>Vertebrata</taxon>
        <taxon>Euteleostomi</taxon>
        <taxon>Actinopterygii</taxon>
        <taxon>Neopterygii</taxon>
        <taxon>Teleostei</taxon>
        <taxon>Neoteleostei</taxon>
        <taxon>Acanthomorphata</taxon>
        <taxon>Anabantaria</taxon>
        <taxon>Anabantiformes</taxon>
        <taxon>Channoidei</taxon>
        <taxon>Channidae</taxon>
        <taxon>Channa</taxon>
    </lineage>
</organism>
<evidence type="ECO:0000313" key="1">
    <source>
        <dbReference type="EMBL" id="KAK2848820.1"/>
    </source>
</evidence>
<keyword evidence="2" id="KW-1185">Reference proteome</keyword>
<evidence type="ECO:0000313" key="2">
    <source>
        <dbReference type="Proteomes" id="UP001187415"/>
    </source>
</evidence>